<evidence type="ECO:0000313" key="2">
    <source>
        <dbReference type="EMBL" id="EXU94963.1"/>
    </source>
</evidence>
<protein>
    <submittedName>
        <fullName evidence="2">Uncharacterized protein</fullName>
    </submittedName>
</protein>
<reference evidence="2 3" key="1">
    <citation type="submission" date="2014-02" db="EMBL/GenBank/DDBJ databases">
        <title>The genome sequence of the entomopathogenic fungus Metarhizium robertsii ARSEF 2575.</title>
        <authorList>
            <person name="Giuliano Garisto Donzelli B."/>
            <person name="Roe B.A."/>
            <person name="Macmil S.L."/>
            <person name="Krasnoff S.B."/>
            <person name="Gibson D.M."/>
        </authorList>
    </citation>
    <scope>NUCLEOTIDE SEQUENCE [LARGE SCALE GENOMIC DNA]</scope>
    <source>
        <strain evidence="2 3">ARSEF 2575</strain>
    </source>
</reference>
<evidence type="ECO:0000313" key="3">
    <source>
        <dbReference type="Proteomes" id="UP000030151"/>
    </source>
</evidence>
<dbReference type="HOGENOM" id="CLU_880122_0_0_1"/>
<gene>
    <name evidence="2" type="ORF">X797_011954</name>
</gene>
<proteinExistence type="predicted"/>
<accession>A0A014N5L2</accession>
<organism evidence="2 3">
    <name type="scientific">Metarhizium robertsii</name>
    <dbReference type="NCBI Taxonomy" id="568076"/>
    <lineage>
        <taxon>Eukaryota</taxon>
        <taxon>Fungi</taxon>
        <taxon>Dikarya</taxon>
        <taxon>Ascomycota</taxon>
        <taxon>Pezizomycotina</taxon>
        <taxon>Sordariomycetes</taxon>
        <taxon>Hypocreomycetidae</taxon>
        <taxon>Hypocreales</taxon>
        <taxon>Clavicipitaceae</taxon>
        <taxon>Metarhizium</taxon>
    </lineage>
</organism>
<dbReference type="AlphaFoldDB" id="A0A014N5L2"/>
<keyword evidence="1" id="KW-0175">Coiled coil</keyword>
<name>A0A014N5L2_9HYPO</name>
<feature type="coiled-coil region" evidence="1">
    <location>
        <begin position="92"/>
        <end position="119"/>
    </location>
</feature>
<dbReference type="EMBL" id="JELW01000120">
    <property type="protein sequence ID" value="EXU94963.1"/>
    <property type="molecule type" value="Genomic_DNA"/>
</dbReference>
<comment type="caution">
    <text evidence="2">The sequence shown here is derived from an EMBL/GenBank/DDBJ whole genome shotgun (WGS) entry which is preliminary data.</text>
</comment>
<evidence type="ECO:0000256" key="1">
    <source>
        <dbReference type="SAM" id="Coils"/>
    </source>
</evidence>
<dbReference type="Proteomes" id="UP000030151">
    <property type="component" value="Unassembled WGS sequence"/>
</dbReference>
<sequence length="259" mass="30165">MNLATIERYHNYVKLRLEVSILSHVPLTPSVTHVHEKARKAGHTLALTGVTATAEMKALKENQLQRSTLLDRTSVIGRYRPLTVGDARIRVAKDEYNRVAAQEDERQRLRKKEARNEAAYVRRWLREVRSIVRSSITKIAMHEVQQQGNWHKSDRRAHLNRLDWMCQRYRLHRQLFYHGWKRSNTIKWPEDYDSKIIGKAVNLVVQNGQDRTVNRQALCLETDGIEMTMVEDRESPVGDCIIVKEAEEIRSKINGVMCS</sequence>